<feature type="compositionally biased region" description="Basic and acidic residues" evidence="1">
    <location>
        <begin position="39"/>
        <end position="48"/>
    </location>
</feature>
<dbReference type="EMBL" id="BGPR01001954">
    <property type="protein sequence ID" value="GBM64971.1"/>
    <property type="molecule type" value="Genomic_DNA"/>
</dbReference>
<proteinExistence type="predicted"/>
<reference evidence="2 3" key="1">
    <citation type="journal article" date="2019" name="Sci. Rep.">
        <title>Orb-weaving spider Araneus ventricosus genome elucidates the spidroin gene catalogue.</title>
        <authorList>
            <person name="Kono N."/>
            <person name="Nakamura H."/>
            <person name="Ohtoshi R."/>
            <person name="Moran D.A.P."/>
            <person name="Shinohara A."/>
            <person name="Yoshida Y."/>
            <person name="Fujiwara M."/>
            <person name="Mori M."/>
            <person name="Tomita M."/>
            <person name="Arakawa K."/>
        </authorList>
    </citation>
    <scope>NUCLEOTIDE SEQUENCE [LARGE SCALE GENOMIC DNA]</scope>
</reference>
<evidence type="ECO:0000256" key="1">
    <source>
        <dbReference type="SAM" id="MobiDB-lite"/>
    </source>
</evidence>
<dbReference type="Proteomes" id="UP000499080">
    <property type="component" value="Unassembled WGS sequence"/>
</dbReference>
<organism evidence="2 3">
    <name type="scientific">Araneus ventricosus</name>
    <name type="common">Orbweaver spider</name>
    <name type="synonym">Epeira ventricosa</name>
    <dbReference type="NCBI Taxonomy" id="182803"/>
    <lineage>
        <taxon>Eukaryota</taxon>
        <taxon>Metazoa</taxon>
        <taxon>Ecdysozoa</taxon>
        <taxon>Arthropoda</taxon>
        <taxon>Chelicerata</taxon>
        <taxon>Arachnida</taxon>
        <taxon>Araneae</taxon>
        <taxon>Araneomorphae</taxon>
        <taxon>Entelegynae</taxon>
        <taxon>Araneoidea</taxon>
        <taxon>Araneidae</taxon>
        <taxon>Araneus</taxon>
    </lineage>
</organism>
<keyword evidence="3" id="KW-1185">Reference proteome</keyword>
<dbReference type="AlphaFoldDB" id="A0A4Y2HI19"/>
<name>A0A4Y2HI19_ARAVE</name>
<sequence length="78" mass="8520">MYGFPETSQRLFKAFPSNSTPHADEDRLLKKSWSSAKTPHPDATARYDLPADRPADLAFSENQSHGCSSSAPFMCAGS</sequence>
<gene>
    <name evidence="2" type="ORF">AVEN_106242_1</name>
</gene>
<evidence type="ECO:0000313" key="2">
    <source>
        <dbReference type="EMBL" id="GBM64971.1"/>
    </source>
</evidence>
<feature type="region of interest" description="Disordered" evidence="1">
    <location>
        <begin position="13"/>
        <end position="48"/>
    </location>
</feature>
<protein>
    <submittedName>
        <fullName evidence="2">Uncharacterized protein</fullName>
    </submittedName>
</protein>
<accession>A0A4Y2HI19</accession>
<evidence type="ECO:0000313" key="3">
    <source>
        <dbReference type="Proteomes" id="UP000499080"/>
    </source>
</evidence>
<comment type="caution">
    <text evidence="2">The sequence shown here is derived from an EMBL/GenBank/DDBJ whole genome shotgun (WGS) entry which is preliminary data.</text>
</comment>